<keyword evidence="5" id="KW-1185">Reference proteome</keyword>
<feature type="region of interest" description="Disordered" evidence="3">
    <location>
        <begin position="1180"/>
        <end position="1208"/>
    </location>
</feature>
<feature type="compositionally biased region" description="Acidic residues" evidence="3">
    <location>
        <begin position="1802"/>
        <end position="1814"/>
    </location>
</feature>
<protein>
    <recommendedName>
        <fullName evidence="6">Ankyrin repeat protein</fullName>
    </recommendedName>
</protein>
<dbReference type="InterPro" id="IPR036770">
    <property type="entry name" value="Ankyrin_rpt-contain_sf"/>
</dbReference>
<feature type="region of interest" description="Disordered" evidence="3">
    <location>
        <begin position="1795"/>
        <end position="1837"/>
    </location>
</feature>
<organism evidence="4 5">
    <name type="scientific">Stachybotrys chartarum (strain CBS 109288 / IBT 7711)</name>
    <name type="common">Toxic black mold</name>
    <name type="synonym">Stilbospora chartarum</name>
    <dbReference type="NCBI Taxonomy" id="1280523"/>
    <lineage>
        <taxon>Eukaryota</taxon>
        <taxon>Fungi</taxon>
        <taxon>Dikarya</taxon>
        <taxon>Ascomycota</taxon>
        <taxon>Pezizomycotina</taxon>
        <taxon>Sordariomycetes</taxon>
        <taxon>Hypocreomycetidae</taxon>
        <taxon>Hypocreales</taxon>
        <taxon>Stachybotryaceae</taxon>
        <taxon>Stachybotrys</taxon>
    </lineage>
</organism>
<evidence type="ECO:0000313" key="4">
    <source>
        <dbReference type="EMBL" id="KEY66133.1"/>
    </source>
</evidence>
<gene>
    <name evidence="4" type="ORF">S7711_05305</name>
</gene>
<sequence length="1847" mass="207384">MAAVDIELPRLPAPHRELARYISEHPEQSIVDIMEPYRKYEAGLRAVFAQDRQNPMLKDPYVNVAPLFTEDTKFITTRARDLTAESEEEKSKYIMPLPDNKRRPHGSPATVADLDEFRKNFNVFSETSLVDLDWNNVVAAGSSVVNCLLPVPKGYDTTKRKLREYYHEKFCPASDVDLFLYGLTHEEAIEKIKQIEQAIRDALLNEVTVVRTKYALTIASQYPVRHVQIVLRVYKSISEILTGFDIDAAGGAYDGKQVWVTPRALGSFITQINHVDLTRRSPSYENRLSKYSHRDFEVYWPELDRSRIDPTIFERSFGRTLGLARLLVLERLPTSSARDQYLEKRRQERGRPSSKQARFVHRLGGNLKDYHEDEVADWLSDEDVSNYHTFTVPYGQKFNAKRIEKLCYTRDLLLNAEWNQSDKREVYLHRHPAFFGRVRDVIEDCCGGCPTPKTTEEIEVAQKEAEIYISGKVSFLIDDPGRQQIGSFNPLTEQDWTDMAYVGNTARLCQSIVDGDLEDVVNWLAQEGADPNKRDYTGRSPLHLAVMTSTPEVVRGLVEHGARLTARLADGQTALHLAASRGNTEMIKILMEKSIENEEAEEAKRDKRRKTLNCLEDNSSKASQLSTGDSTKTAHGDLAELKKPERNDVEDDESEAEIVNYEESQADDQSMATGSFVKVKKGEEGGSEDLVIEDLDDEPDYYQIDVLAWDVPCSPLHLAIAAGHEDVVKLLCDYGADSILPIKFLEGNSDETAAILTLTLALTLPREQAISMARLLLTLGATSAQADSKGFTAFHQYIEKGDMAAIDLLFANDQTGLKSAINHLLFTGYSWNLETVSPLHTAIERGDPILILKLLNAGAAAHIDFDTWLKAAKVSSLSANSLGTLEQNVKKYNESVEQPLIAAIRCGNPDVAIELLRNGADPNCVTSETQSLLTHEYQRRYTKGQSALDLVQHLISELTRYSGEDTSYPKPQELRHTETYLQKIPTGTYQHWVVSSDIQQKKERYEKDLKTYTEQKERIEKDVNSPTRFEAIKEAVTGLKSLEKLMKSKGAQVFEKLHPGITTTSGTVGSIEARDPSPRDYEFAFSFVGDGDMSETRRDGYIDLMNAAWLGQIEQIKSLTLQGWGSNQDQSPLKVTISDSDGNSPFSLAFLRGHHQVAQCILDIVAAQWSPRDEKLRYKMQSEERDDDEDTYNSEQDCRSDEDDHEPRIVSERIDKTFTIDNVGQVSMLVKSHIKPITIITNQYQTVKIKEGNFQADSGKRTLLQHALDMEDSTGLKFLLDMAQLFAAQKLPGDDDVEESGGNFTFPHDDFLWALQNGKTQLLGLIIKRTGAGIPLDHLVKKSGVEMKEKPRYYQGLTVYGKKRKDWATAGRNMVFKPTGLKTPPLLHAALGGNLEAVEFFLGDTPHRLYAEFGKSKAAKEDPRLKHLKESPTGFERTVSKWLGADNDLVIHCAVMANYNENGEEMLQYLVEACPEFIDKKSTDGDTPLMVACRLGRPKFAKILLDANADQSTRNLKGENIVHAALLAKPPASKLRVLLDLMDADLRSHLFLQRKSLHMNGTTPLHEWITLHRDAFGFPAPSRCGSRKSIQHQNSVATLKLLLEYSKGEELEMLNSAGDTCLHTAIMSSTVWDTLWIVKALIDFKPSLLLRENAVGRTPAEVAHDCLVNQQFSRPRGMRGVRNGYYGQEKSSLFIDSVVKAATAKGPVTTQTAEGLGLSQNYDAAALDKITVSLRMSDREGEEGVSRQSSPYVVWDLCHTALAKIEGKRRLVALNEANDVAKRLSARFTDPRYFNIQRRTDDGEEEEEEEEEEGGSEKKGEHKTTTDFAAGELSSRLGAAWVWPDDE</sequence>
<proteinExistence type="predicted"/>
<dbReference type="PROSITE" id="PS50297">
    <property type="entry name" value="ANK_REP_REGION"/>
    <property type="match status" value="4"/>
</dbReference>
<feature type="compositionally biased region" description="Basic and acidic residues" evidence="3">
    <location>
        <begin position="1815"/>
        <end position="1825"/>
    </location>
</feature>
<dbReference type="InterPro" id="IPR002110">
    <property type="entry name" value="Ankyrin_rpt"/>
</dbReference>
<feature type="compositionally biased region" description="Basic and acidic residues" evidence="3">
    <location>
        <begin position="632"/>
        <end position="647"/>
    </location>
</feature>
<feature type="repeat" description="ANK" evidence="1">
    <location>
        <begin position="1484"/>
        <end position="1516"/>
    </location>
</feature>
<keyword evidence="2" id="KW-0175">Coiled coil</keyword>
<dbReference type="SUPFAM" id="SSF48403">
    <property type="entry name" value="Ankyrin repeat"/>
    <property type="match status" value="2"/>
</dbReference>
<feature type="coiled-coil region" evidence="2">
    <location>
        <begin position="995"/>
        <end position="1022"/>
    </location>
</feature>
<reference evidence="4 5" key="1">
    <citation type="journal article" date="2014" name="BMC Genomics">
        <title>Comparative genome sequencing reveals chemotype-specific gene clusters in the toxigenic black mold Stachybotrys.</title>
        <authorList>
            <person name="Semeiks J."/>
            <person name="Borek D."/>
            <person name="Otwinowski Z."/>
            <person name="Grishin N.V."/>
        </authorList>
    </citation>
    <scope>NUCLEOTIDE SEQUENCE [LARGE SCALE GENOMIC DNA]</scope>
    <source>
        <strain evidence="5">CBS 109288 / IBT 7711</strain>
    </source>
</reference>
<feature type="repeat" description="ANK" evidence="1">
    <location>
        <begin position="570"/>
        <end position="602"/>
    </location>
</feature>
<dbReference type="Gene3D" id="1.25.40.20">
    <property type="entry name" value="Ankyrin repeat-containing domain"/>
    <property type="match status" value="4"/>
</dbReference>
<dbReference type="PROSITE" id="PS50088">
    <property type="entry name" value="ANK_REPEAT"/>
    <property type="match status" value="4"/>
</dbReference>
<dbReference type="EMBL" id="KL648669">
    <property type="protein sequence ID" value="KEY66133.1"/>
    <property type="molecule type" value="Genomic_DNA"/>
</dbReference>
<accession>A0A084ALF4</accession>
<feature type="compositionally biased region" description="Polar residues" evidence="3">
    <location>
        <begin position="616"/>
        <end position="631"/>
    </location>
</feature>
<dbReference type="PANTHER" id="PTHR24121">
    <property type="entry name" value="NO MECHANORECEPTOR POTENTIAL C, ISOFORM D-RELATED"/>
    <property type="match status" value="1"/>
</dbReference>
<dbReference type="PRINTS" id="PR01415">
    <property type="entry name" value="ANKYRIN"/>
</dbReference>
<evidence type="ECO:0000313" key="5">
    <source>
        <dbReference type="Proteomes" id="UP000028045"/>
    </source>
</evidence>
<dbReference type="SMART" id="SM00248">
    <property type="entry name" value="ANK"/>
    <property type="match status" value="13"/>
</dbReference>
<evidence type="ECO:0000256" key="2">
    <source>
        <dbReference type="SAM" id="Coils"/>
    </source>
</evidence>
<dbReference type="Pfam" id="PF12796">
    <property type="entry name" value="Ank_2"/>
    <property type="match status" value="2"/>
</dbReference>
<keyword evidence="1" id="KW-0040">ANK repeat</keyword>
<evidence type="ECO:0000256" key="1">
    <source>
        <dbReference type="PROSITE-ProRule" id="PRU00023"/>
    </source>
</evidence>
<dbReference type="Proteomes" id="UP000028045">
    <property type="component" value="Unassembled WGS sequence"/>
</dbReference>
<dbReference type="OrthoDB" id="539213at2759"/>
<evidence type="ECO:0000256" key="3">
    <source>
        <dbReference type="SAM" id="MobiDB-lite"/>
    </source>
</evidence>
<evidence type="ECO:0008006" key="6">
    <source>
        <dbReference type="Google" id="ProtNLM"/>
    </source>
</evidence>
<feature type="region of interest" description="Disordered" evidence="3">
    <location>
        <begin position="598"/>
        <end position="656"/>
    </location>
</feature>
<feature type="repeat" description="ANK" evidence="1">
    <location>
        <begin position="537"/>
        <end position="569"/>
    </location>
</feature>
<dbReference type="Pfam" id="PF00023">
    <property type="entry name" value="Ank"/>
    <property type="match status" value="2"/>
</dbReference>
<dbReference type="PANTHER" id="PTHR24121:SF23">
    <property type="entry name" value="NO MECHANORECEPTOR POTENTIAL C, ISOFORM H"/>
    <property type="match status" value="1"/>
</dbReference>
<name>A0A084ALF4_STACB</name>
<feature type="repeat" description="ANK" evidence="1">
    <location>
        <begin position="714"/>
        <end position="737"/>
    </location>
</feature>
<dbReference type="HOGENOM" id="CLU_003548_0_0_1"/>